<feature type="binding site" evidence="1">
    <location>
        <position position="199"/>
    </location>
    <ligand>
        <name>Mn(2+)</name>
        <dbReference type="ChEBI" id="CHEBI:29035"/>
    </ligand>
</feature>
<name>A0AA39GIW7_SARSR</name>
<comment type="cofactor">
    <cofactor evidence="1">
        <name>Mn(2+)</name>
        <dbReference type="ChEBI" id="CHEBI:29035"/>
    </cofactor>
</comment>
<comment type="catalytic activity">
    <reaction evidence="1">
        <text>(E)-ferulate + H(+) = 2-methoxy-4-vinylphenol + CO2</text>
        <dbReference type="Rhea" id="RHEA:33807"/>
        <dbReference type="ChEBI" id="CHEBI:15378"/>
        <dbReference type="ChEBI" id="CHEBI:16526"/>
        <dbReference type="ChEBI" id="CHEBI:29749"/>
        <dbReference type="ChEBI" id="CHEBI:42438"/>
        <dbReference type="EC" id="4.1.1.102"/>
    </reaction>
</comment>
<organism evidence="5 6">
    <name type="scientific">Sarocladium strictum</name>
    <name type="common">Black bundle disease fungus</name>
    <name type="synonym">Acremonium strictum</name>
    <dbReference type="NCBI Taxonomy" id="5046"/>
    <lineage>
        <taxon>Eukaryota</taxon>
        <taxon>Fungi</taxon>
        <taxon>Dikarya</taxon>
        <taxon>Ascomycota</taxon>
        <taxon>Pezizomycotina</taxon>
        <taxon>Sordariomycetes</taxon>
        <taxon>Hypocreomycetidae</taxon>
        <taxon>Hypocreales</taxon>
        <taxon>Sarocladiaceae</taxon>
        <taxon>Sarocladium</taxon>
    </lineage>
</organism>
<feature type="binding site" evidence="1">
    <location>
        <begin position="176"/>
        <end position="181"/>
    </location>
    <ligand>
        <name>prenylated FMN</name>
        <dbReference type="ChEBI" id="CHEBI:87746"/>
    </ligand>
</feature>
<comment type="subcellular location">
    <subcellularLocation>
        <location evidence="1">Cytoplasm</location>
    </subcellularLocation>
</comment>
<feature type="domain" description="3-octaprenyl-4-hydroxybenzoate carboxy-lyase-like Rift-related" evidence="2">
    <location>
        <begin position="126"/>
        <end position="325"/>
    </location>
</feature>
<evidence type="ECO:0000256" key="1">
    <source>
        <dbReference type="HAMAP-Rule" id="MF_03196"/>
    </source>
</evidence>
<keyword evidence="1" id="KW-0963">Cytoplasm</keyword>
<dbReference type="SUPFAM" id="SSF143968">
    <property type="entry name" value="UbiD C-terminal domain-like"/>
    <property type="match status" value="1"/>
</dbReference>
<dbReference type="AlphaFoldDB" id="A0AA39GIW7"/>
<protein>
    <recommendedName>
        <fullName evidence="1">Ferulic acid decarboxylase 1</fullName>
        <ecNumber evidence="1">4.1.1.102</ecNumber>
    </recommendedName>
    <alternativeName>
        <fullName evidence="1">Phenacrylate decarboxylase</fullName>
    </alternativeName>
</protein>
<dbReference type="Pfam" id="PF01977">
    <property type="entry name" value="UbiD"/>
    <property type="match status" value="1"/>
</dbReference>
<comment type="function">
    <text evidence="1">Catalyzes the reversible decarboxylation of aromatic carboxylic acids like ferulic acid, p-coumaric acid or cinnamic acid, producing the corresponding vinyl derivatives 4-vinylphenol, 4-vinylguaiacol, and styrene, respectively, which play the role of aroma metabolites.</text>
</comment>
<dbReference type="NCBIfam" id="TIGR00148">
    <property type="entry name" value="UbiD family decarboxylase"/>
    <property type="match status" value="1"/>
</dbReference>
<comment type="catalytic activity">
    <reaction evidence="1">
        <text>(E)-4-coumarate + H(+) = 4-vinylphenol + CO2</text>
        <dbReference type="Rhea" id="RHEA:33227"/>
        <dbReference type="ChEBI" id="CHEBI:1883"/>
        <dbReference type="ChEBI" id="CHEBI:12876"/>
        <dbReference type="ChEBI" id="CHEBI:15378"/>
        <dbReference type="ChEBI" id="CHEBI:16526"/>
        <dbReference type="EC" id="4.1.1.102"/>
    </reaction>
</comment>
<dbReference type="Gene3D" id="3.40.1670.10">
    <property type="entry name" value="UbiD C-terminal domain-like"/>
    <property type="match status" value="1"/>
</dbReference>
<dbReference type="HAMAP" id="MF_01983">
    <property type="entry name" value="UbiD_FDC"/>
    <property type="match status" value="1"/>
</dbReference>
<dbReference type="InterPro" id="IPR032903">
    <property type="entry name" value="FDC-like"/>
</dbReference>
<evidence type="ECO:0000313" key="5">
    <source>
        <dbReference type="EMBL" id="KAK0388026.1"/>
    </source>
</evidence>
<keyword evidence="6" id="KW-1185">Reference proteome</keyword>
<dbReference type="Pfam" id="PF20695">
    <property type="entry name" value="UbiD_N"/>
    <property type="match status" value="1"/>
</dbReference>
<comment type="catalytic activity">
    <reaction evidence="1">
        <text>(E)-cinnamate + H(+) = styrene + CO2</text>
        <dbReference type="Rhea" id="RHEA:46920"/>
        <dbReference type="ChEBI" id="CHEBI:15378"/>
        <dbReference type="ChEBI" id="CHEBI:15669"/>
        <dbReference type="ChEBI" id="CHEBI:16526"/>
        <dbReference type="ChEBI" id="CHEBI:27452"/>
        <dbReference type="EC" id="4.1.1.102"/>
    </reaction>
</comment>
<dbReference type="PANTHER" id="PTHR30108">
    <property type="entry name" value="3-OCTAPRENYL-4-HYDROXYBENZOATE CARBOXY-LYASE-RELATED"/>
    <property type="match status" value="1"/>
</dbReference>
<feature type="domain" description="3-octaprenyl-4-hydroxybenzoate carboxy-lyase-like N-terminal" evidence="3">
    <location>
        <begin position="22"/>
        <end position="110"/>
    </location>
</feature>
<dbReference type="GO" id="GO:0046281">
    <property type="term" value="P:cinnamic acid catabolic process"/>
    <property type="evidence" value="ECO:0007669"/>
    <property type="project" value="UniProtKB-UniRule"/>
</dbReference>
<dbReference type="EMBL" id="JAPDFR010000003">
    <property type="protein sequence ID" value="KAK0388026.1"/>
    <property type="molecule type" value="Genomic_DNA"/>
</dbReference>
<sequence>MSQPKQTKTDPVEAQLDFRKFIEILREDDDLNEINTEVDPYLEVGAIVRRVSEVRDKAPLFNNVKGAKNGLWRMFGNSASLRKGEKVQFGRVARNLGLPADASWKDISDRFISWKAAKPLPPTIVETAPCKKHKISGDDVDLEALPVPYLHENDGGKYLATYGIHVLQTPDKSWTNWSIFRGMVHDKNRIACLVGGGQHNSIIRDKWLKEGKTEMPWAMALGVPPIASLVAAMPVPENVSESEYIGAVTGRPLDLIKCETNDLLVPANSEIIFEGTMSLTERGQEGPFGDYLALIFDGEGGTGPLFKVDTITYRDDAILPISCPGNIVDESHTTAQLAAPELLLLCQEFGLPIKEAFAPVETLATWCILQVDTEALRKMRTSSEVFCKRIGELAFKDKSCMLINRIVIVGDDVDIYNWDKVIWAYTTRCRPGQDEYMFDEVRAHPITPYNKQIPGQPWKGGKVVSDCLFRSEYDSPRNFKHVDFEHSYPEGVKSKVLGNWKAMGFACE</sequence>
<dbReference type="Proteomes" id="UP001175261">
    <property type="component" value="Unassembled WGS sequence"/>
</dbReference>
<comment type="cofactor">
    <cofactor evidence="1">
        <name>prenylated FMN</name>
        <dbReference type="ChEBI" id="CHEBI:87746"/>
    </cofactor>
    <text evidence="1">Binds 1 prenylated FMN per subunit.</text>
</comment>
<reference evidence="5" key="1">
    <citation type="submission" date="2022-10" db="EMBL/GenBank/DDBJ databases">
        <title>Determination and structural analysis of whole genome sequence of Sarocladium strictum F4-1.</title>
        <authorList>
            <person name="Hu L."/>
            <person name="Jiang Y."/>
        </authorList>
    </citation>
    <scope>NUCLEOTIDE SEQUENCE</scope>
    <source>
        <strain evidence="5">F4-1</strain>
    </source>
</reference>
<evidence type="ECO:0000259" key="2">
    <source>
        <dbReference type="Pfam" id="PF01977"/>
    </source>
</evidence>
<comment type="subunit">
    <text evidence="1">Homodimer. May form higher order oligomers.</text>
</comment>
<dbReference type="InterPro" id="IPR002830">
    <property type="entry name" value="UbiD"/>
</dbReference>
<feature type="binding site" evidence="1">
    <location>
        <position position="398"/>
    </location>
    <ligand>
        <name>prenylated FMN</name>
        <dbReference type="ChEBI" id="CHEBI:87746"/>
    </ligand>
</feature>
<gene>
    <name evidence="1" type="primary">FDC1</name>
    <name evidence="5" type="ORF">NLU13_4270</name>
</gene>
<keyword evidence="1" id="KW-0479">Metal-binding</keyword>
<feature type="domain" description="3-octaprenyl-4-hydroxybenzoate carboxy-lyase-like C-terminal" evidence="4">
    <location>
        <begin position="338"/>
        <end position="467"/>
    </location>
</feature>
<dbReference type="InterPro" id="IPR048304">
    <property type="entry name" value="UbiD_Rift_dom"/>
</dbReference>
<comment type="caution">
    <text evidence="1">Lacks conserved residue(s) required for the propagation of feature annotation.</text>
</comment>
<comment type="similarity">
    <text evidence="1">Belongs to the UbiD family. UbiD-like/FDC subfamily.</text>
</comment>
<accession>A0AA39GIW7</accession>
<keyword evidence="1" id="KW-0456">Lyase</keyword>
<comment type="caution">
    <text evidence="5">The sequence shown here is derived from an EMBL/GenBank/DDBJ whole genome shotgun (WGS) entry which is preliminary data.</text>
</comment>
<dbReference type="SUPFAM" id="SSF50475">
    <property type="entry name" value="FMN-binding split barrel"/>
    <property type="match status" value="1"/>
</dbReference>
<proteinExistence type="inferred from homology"/>
<feature type="binding site" evidence="1">
    <location>
        <position position="241"/>
    </location>
    <ligand>
        <name>prenylated FMN</name>
        <dbReference type="ChEBI" id="CHEBI:87746"/>
    </ligand>
</feature>
<evidence type="ECO:0000259" key="3">
    <source>
        <dbReference type="Pfam" id="PF20695"/>
    </source>
</evidence>
<feature type="binding site" evidence="1">
    <location>
        <begin position="198"/>
        <end position="199"/>
    </location>
    <ligand>
        <name>prenylated FMN</name>
        <dbReference type="ChEBI" id="CHEBI:87746"/>
    </ligand>
</feature>
<evidence type="ECO:0000313" key="6">
    <source>
        <dbReference type="Proteomes" id="UP001175261"/>
    </source>
</evidence>
<dbReference type="GO" id="GO:0016831">
    <property type="term" value="F:carboxy-lyase activity"/>
    <property type="evidence" value="ECO:0007669"/>
    <property type="project" value="UniProtKB-UniRule"/>
</dbReference>
<dbReference type="InterPro" id="IPR049381">
    <property type="entry name" value="UbiD-like_C"/>
</dbReference>
<keyword evidence="1" id="KW-0464">Manganese</keyword>
<evidence type="ECO:0000259" key="4">
    <source>
        <dbReference type="Pfam" id="PF20696"/>
    </source>
</evidence>
<dbReference type="PANTHER" id="PTHR30108:SF17">
    <property type="entry name" value="FERULIC ACID DECARBOXYLASE 1"/>
    <property type="match status" value="1"/>
</dbReference>
<feature type="binding site" evidence="1">
    <location>
        <position position="241"/>
    </location>
    <ligand>
        <name>Mn(2+)</name>
        <dbReference type="ChEBI" id="CHEBI:29035"/>
    </ligand>
</feature>
<feature type="binding site" evidence="1">
    <location>
        <position position="176"/>
    </location>
    <ligand>
        <name>Mn(2+)</name>
        <dbReference type="ChEBI" id="CHEBI:29035"/>
    </ligand>
</feature>
<dbReference type="EC" id="4.1.1.102" evidence="1"/>
<dbReference type="InterPro" id="IPR049383">
    <property type="entry name" value="UbiD-like_N"/>
</dbReference>
<dbReference type="GO" id="GO:0033494">
    <property type="term" value="P:ferulate metabolic process"/>
    <property type="evidence" value="ECO:0007669"/>
    <property type="project" value="UniProtKB-UniRule"/>
</dbReference>
<dbReference type="Pfam" id="PF20696">
    <property type="entry name" value="UbiD_C"/>
    <property type="match status" value="1"/>
</dbReference>
<dbReference type="GO" id="GO:0046872">
    <property type="term" value="F:metal ion binding"/>
    <property type="evidence" value="ECO:0007669"/>
    <property type="project" value="UniProtKB-KW"/>
</dbReference>
<keyword evidence="1" id="KW-0210">Decarboxylase</keyword>
<dbReference type="Gene3D" id="1.20.5.4570">
    <property type="match status" value="1"/>
</dbReference>
<dbReference type="GO" id="GO:0005737">
    <property type="term" value="C:cytoplasm"/>
    <property type="evidence" value="ECO:0007669"/>
    <property type="project" value="UniProtKB-SubCell"/>
</dbReference>